<dbReference type="EC" id="2.3.1.246" evidence="5"/>
<evidence type="ECO:0000313" key="6">
    <source>
        <dbReference type="Proteomes" id="UP001592531"/>
    </source>
</evidence>
<dbReference type="InterPro" id="IPR012328">
    <property type="entry name" value="Chalcone/stilbene_synt_C"/>
</dbReference>
<dbReference type="PANTHER" id="PTHR11877">
    <property type="entry name" value="HYDROXYMETHYLGLUTARYL-COA SYNTHASE"/>
    <property type="match status" value="1"/>
</dbReference>
<dbReference type="EMBL" id="JBHFAB010000040">
    <property type="protein sequence ID" value="MFC1421414.1"/>
    <property type="molecule type" value="Genomic_DNA"/>
</dbReference>
<dbReference type="Gene3D" id="3.40.47.10">
    <property type="match status" value="2"/>
</dbReference>
<comment type="similarity">
    <text evidence="1">Belongs to the thiolase-like superfamily. Chalcone/stilbene synthases family.</text>
</comment>
<dbReference type="PIRSF" id="PIRSF000451">
    <property type="entry name" value="PKS_III"/>
    <property type="match status" value="1"/>
</dbReference>
<evidence type="ECO:0000256" key="1">
    <source>
        <dbReference type="ARBA" id="ARBA00005531"/>
    </source>
</evidence>
<reference evidence="5 6" key="1">
    <citation type="submission" date="2024-09" db="EMBL/GenBank/DDBJ databases">
        <authorList>
            <person name="Lee S.D."/>
        </authorList>
    </citation>
    <scope>NUCLEOTIDE SEQUENCE [LARGE SCALE GENOMIC DNA]</scope>
    <source>
        <strain evidence="5 6">N8-3</strain>
    </source>
</reference>
<dbReference type="RefSeq" id="WP_380544596.1">
    <property type="nucleotide sequence ID" value="NZ_JBHFAB010000040.1"/>
</dbReference>
<dbReference type="Pfam" id="PF00195">
    <property type="entry name" value="Chal_sti_synt_N"/>
    <property type="match status" value="1"/>
</dbReference>
<dbReference type="InterPro" id="IPR016039">
    <property type="entry name" value="Thiolase-like"/>
</dbReference>
<dbReference type="InterPro" id="IPR011141">
    <property type="entry name" value="Polyketide_synthase_type-III"/>
</dbReference>
<keyword evidence="6" id="KW-1185">Reference proteome</keyword>
<evidence type="ECO:0000256" key="2">
    <source>
        <dbReference type="ARBA" id="ARBA00022679"/>
    </source>
</evidence>
<dbReference type="Proteomes" id="UP001592531">
    <property type="component" value="Unassembled WGS sequence"/>
</dbReference>
<feature type="domain" description="Chalcone/stilbene synthase C-terminal" evidence="4">
    <location>
        <begin position="229"/>
        <end position="363"/>
    </location>
</feature>
<dbReference type="PANTHER" id="PTHR11877:SF46">
    <property type="entry name" value="TYPE III POLYKETIDE SYNTHASE A"/>
    <property type="match status" value="1"/>
</dbReference>
<dbReference type="Pfam" id="PF02797">
    <property type="entry name" value="Chal_sti_synt_C"/>
    <property type="match status" value="1"/>
</dbReference>
<name>A0ABV6W5Z1_9ACTN</name>
<proteinExistence type="inferred from homology"/>
<keyword evidence="5" id="KW-0012">Acyltransferase</keyword>
<gene>
    <name evidence="5" type="primary">dpgA</name>
    <name evidence="5" type="ORF">ACEZDE_32945</name>
</gene>
<dbReference type="CDD" id="cd00831">
    <property type="entry name" value="CHS_like"/>
    <property type="match status" value="1"/>
</dbReference>
<feature type="domain" description="Chalcone/stilbene synthase N-terminal" evidence="3">
    <location>
        <begin position="20"/>
        <end position="211"/>
    </location>
</feature>
<comment type="caution">
    <text evidence="5">The sequence shown here is derived from an EMBL/GenBank/DDBJ whole genome shotgun (WGS) entry which is preliminary data.</text>
</comment>
<dbReference type="InterPro" id="IPR053446">
    <property type="entry name" value="DPA-CoA_Synthase"/>
</dbReference>
<dbReference type="GO" id="GO:0016746">
    <property type="term" value="F:acyltransferase activity"/>
    <property type="evidence" value="ECO:0007669"/>
    <property type="project" value="UniProtKB-KW"/>
</dbReference>
<accession>A0ABV6W5Z1</accession>
<evidence type="ECO:0000259" key="3">
    <source>
        <dbReference type="Pfam" id="PF00195"/>
    </source>
</evidence>
<protein>
    <submittedName>
        <fullName evidence="5">3,5-dihydroxyphenylacetyl-CoA synthase DpgA</fullName>
        <ecNumber evidence="5">2.3.1.246</ecNumber>
    </submittedName>
</protein>
<dbReference type="NCBIfam" id="NF042429">
    <property type="entry name" value="DHPHCoAsyn_DpgA"/>
    <property type="match status" value="1"/>
</dbReference>
<keyword evidence="2 5" id="KW-0808">Transferase</keyword>
<dbReference type="SUPFAM" id="SSF53901">
    <property type="entry name" value="Thiolase-like"/>
    <property type="match status" value="1"/>
</dbReference>
<organism evidence="5 6">
    <name type="scientific">Streptacidiphilus cavernicola</name>
    <dbReference type="NCBI Taxonomy" id="3342716"/>
    <lineage>
        <taxon>Bacteria</taxon>
        <taxon>Bacillati</taxon>
        <taxon>Actinomycetota</taxon>
        <taxon>Actinomycetes</taxon>
        <taxon>Kitasatosporales</taxon>
        <taxon>Streptomycetaceae</taxon>
        <taxon>Streptacidiphilus</taxon>
    </lineage>
</organism>
<dbReference type="InterPro" id="IPR001099">
    <property type="entry name" value="Chalcone/stilbene_synt_N"/>
</dbReference>
<sequence length="364" mass="39120">MLTDTRPSPLPAQRTALPRLLAVGTANPATSYTQEDILRSYRITDPTVVSVFRNSHIDKRHLTLPPIGPHGVPAAETQGELLRKHRETGIELGAQALRRCLAQIGADVQDLGYLVCVTSTGLLTPGFSALLIKELGIPVTCSRLDVVGMGCNAGLNGLNPTAAWASRNPGKLAVMVCVECCSAAYVFDGTMRTAVVNGLFGDGAAAVAVMAAGTVAPKAPQVLKFTSRIIPEALQAMRFDWDEDHGKYSFFLDRDVPYVVGAHAEEAIATLLRDTGLRRTDIAHWIVHSGGKKVIDAVKVNLGLTAHDVRHTTSVLRDYGNLSSGSFLFSLDRLRAEQAVRPGEYVVLMTMGPGSTIENALVRW</sequence>
<evidence type="ECO:0000313" key="5">
    <source>
        <dbReference type="EMBL" id="MFC1421414.1"/>
    </source>
</evidence>
<evidence type="ECO:0000259" key="4">
    <source>
        <dbReference type="Pfam" id="PF02797"/>
    </source>
</evidence>